<name>A0A3N4LUQ1_9PEZI</name>
<dbReference type="CDD" id="cd00882">
    <property type="entry name" value="Ras_like_GTPase"/>
    <property type="match status" value="1"/>
</dbReference>
<protein>
    <recommendedName>
        <fullName evidence="2">G domain-containing protein</fullName>
    </recommendedName>
</protein>
<reference evidence="3 4" key="1">
    <citation type="journal article" date="2018" name="Nat. Ecol. Evol.">
        <title>Pezizomycetes genomes reveal the molecular basis of ectomycorrhizal truffle lifestyle.</title>
        <authorList>
            <person name="Murat C."/>
            <person name="Payen T."/>
            <person name="Noel B."/>
            <person name="Kuo A."/>
            <person name="Morin E."/>
            <person name="Chen J."/>
            <person name="Kohler A."/>
            <person name="Krizsan K."/>
            <person name="Balestrini R."/>
            <person name="Da Silva C."/>
            <person name="Montanini B."/>
            <person name="Hainaut M."/>
            <person name="Levati E."/>
            <person name="Barry K.W."/>
            <person name="Belfiori B."/>
            <person name="Cichocki N."/>
            <person name="Clum A."/>
            <person name="Dockter R.B."/>
            <person name="Fauchery L."/>
            <person name="Guy J."/>
            <person name="Iotti M."/>
            <person name="Le Tacon F."/>
            <person name="Lindquist E.A."/>
            <person name="Lipzen A."/>
            <person name="Malagnac F."/>
            <person name="Mello A."/>
            <person name="Molinier V."/>
            <person name="Miyauchi S."/>
            <person name="Poulain J."/>
            <person name="Riccioni C."/>
            <person name="Rubini A."/>
            <person name="Sitrit Y."/>
            <person name="Splivallo R."/>
            <person name="Traeger S."/>
            <person name="Wang M."/>
            <person name="Zifcakova L."/>
            <person name="Wipf D."/>
            <person name="Zambonelli A."/>
            <person name="Paolocci F."/>
            <person name="Nowrousian M."/>
            <person name="Ottonello S."/>
            <person name="Baldrian P."/>
            <person name="Spatafora J.W."/>
            <person name="Henrissat B."/>
            <person name="Nagy L.G."/>
            <person name="Aury J.M."/>
            <person name="Wincker P."/>
            <person name="Grigoriev I.V."/>
            <person name="Bonfante P."/>
            <person name="Martin F.M."/>
        </authorList>
    </citation>
    <scope>NUCLEOTIDE SEQUENCE [LARGE SCALE GENOMIC DNA]</scope>
    <source>
        <strain evidence="3 4">ATCC MYA-4762</strain>
    </source>
</reference>
<evidence type="ECO:0000259" key="2">
    <source>
        <dbReference type="Pfam" id="PF01926"/>
    </source>
</evidence>
<dbReference type="Gene3D" id="3.40.50.300">
    <property type="entry name" value="P-loop containing nucleotide triphosphate hydrolases"/>
    <property type="match status" value="1"/>
</dbReference>
<dbReference type="STRING" id="1051890.A0A3N4LUQ1"/>
<dbReference type="SUPFAM" id="SSF52540">
    <property type="entry name" value="P-loop containing nucleoside triphosphate hydrolases"/>
    <property type="match status" value="1"/>
</dbReference>
<dbReference type="EMBL" id="ML121533">
    <property type="protein sequence ID" value="RPB26644.1"/>
    <property type="molecule type" value="Genomic_DNA"/>
</dbReference>
<dbReference type="Proteomes" id="UP000267821">
    <property type="component" value="Unassembled WGS sequence"/>
</dbReference>
<evidence type="ECO:0000313" key="4">
    <source>
        <dbReference type="Proteomes" id="UP000267821"/>
    </source>
</evidence>
<dbReference type="Pfam" id="PF01926">
    <property type="entry name" value="MMR_HSR1"/>
    <property type="match status" value="1"/>
</dbReference>
<sequence length="319" mass="35393">MGVTGSGKSTFIQTATGDRSVGVNHGLRSCTREVEVHSVRIDGFQVNLIDTPGFDDNKRSETEVLQTISTYLAKASTNQVLLNGIIYVHSIMQTRMGGSGIRSLGILERLTGSHNLDNILLVSNMWDALKGTVNNDGQYLTGQQVGELRERELQMNPEFWKGLIDQGAHTSRHCGGSWESAHELIRRFLCPESNKGVGRPMKLLLQMELVDQHKRLEETEVGNYINKKLYEGQQKLEKEIMELRRRHQRSLDKYGASSGASPSDIGSQLEEKKKGLNDVRKNSEILGKRVDQLISDHGIKVATPVGRTSGSHAGLCNVM</sequence>
<evidence type="ECO:0000256" key="1">
    <source>
        <dbReference type="SAM" id="MobiDB-lite"/>
    </source>
</evidence>
<organism evidence="3 4">
    <name type="scientific">Terfezia boudieri ATCC MYA-4762</name>
    <dbReference type="NCBI Taxonomy" id="1051890"/>
    <lineage>
        <taxon>Eukaryota</taxon>
        <taxon>Fungi</taxon>
        <taxon>Dikarya</taxon>
        <taxon>Ascomycota</taxon>
        <taxon>Pezizomycotina</taxon>
        <taxon>Pezizomycetes</taxon>
        <taxon>Pezizales</taxon>
        <taxon>Pezizaceae</taxon>
        <taxon>Terfezia</taxon>
    </lineage>
</organism>
<gene>
    <name evidence="3" type="ORF">L211DRAFT_781008</name>
</gene>
<dbReference type="InterPro" id="IPR006073">
    <property type="entry name" value="GTP-bd"/>
</dbReference>
<evidence type="ECO:0000313" key="3">
    <source>
        <dbReference type="EMBL" id="RPB26644.1"/>
    </source>
</evidence>
<keyword evidence="4" id="KW-1185">Reference proteome</keyword>
<dbReference type="InterPro" id="IPR027417">
    <property type="entry name" value="P-loop_NTPase"/>
</dbReference>
<dbReference type="AlphaFoldDB" id="A0A3N4LUQ1"/>
<feature type="region of interest" description="Disordered" evidence="1">
    <location>
        <begin position="247"/>
        <end position="276"/>
    </location>
</feature>
<dbReference type="OrthoDB" id="8954335at2759"/>
<dbReference type="InParanoid" id="A0A3N4LUQ1"/>
<dbReference type="GO" id="GO:0005525">
    <property type="term" value="F:GTP binding"/>
    <property type="evidence" value="ECO:0007669"/>
    <property type="project" value="InterPro"/>
</dbReference>
<accession>A0A3N4LUQ1</accession>
<feature type="domain" description="G" evidence="2">
    <location>
        <begin position="1"/>
        <end position="74"/>
    </location>
</feature>
<proteinExistence type="predicted"/>